<dbReference type="GO" id="GO:0010468">
    <property type="term" value="P:regulation of gene expression"/>
    <property type="evidence" value="ECO:0007669"/>
    <property type="project" value="InterPro"/>
</dbReference>
<dbReference type="Pfam" id="PF01936">
    <property type="entry name" value="NYN"/>
    <property type="match status" value="1"/>
</dbReference>
<dbReference type="EMBL" id="GL377303">
    <property type="protein sequence ID" value="EFJ01036.1"/>
    <property type="molecule type" value="Genomic_DNA"/>
</dbReference>
<feature type="compositionally biased region" description="Basic and acidic residues" evidence="1">
    <location>
        <begin position="247"/>
        <end position="256"/>
    </location>
</feature>
<dbReference type="eggNOG" id="ENOG502QUA6">
    <property type="taxonomic scope" value="Eukaryota"/>
</dbReference>
<keyword evidence="4" id="KW-1185">Reference proteome</keyword>
<reference evidence="3 4" key="1">
    <citation type="journal article" date="2010" name="Nat. Biotechnol.">
        <title>Genome sequence of the model mushroom Schizophyllum commune.</title>
        <authorList>
            <person name="Ohm R.A."/>
            <person name="de Jong J.F."/>
            <person name="Lugones L.G."/>
            <person name="Aerts A."/>
            <person name="Kothe E."/>
            <person name="Stajich J.E."/>
            <person name="de Vries R.P."/>
            <person name="Record E."/>
            <person name="Levasseur A."/>
            <person name="Baker S.E."/>
            <person name="Bartholomew K.A."/>
            <person name="Coutinho P.M."/>
            <person name="Erdmann S."/>
            <person name="Fowler T.J."/>
            <person name="Gathman A.C."/>
            <person name="Lombard V."/>
            <person name="Henrissat B."/>
            <person name="Knabe N."/>
            <person name="Kuees U."/>
            <person name="Lilly W.W."/>
            <person name="Lindquist E."/>
            <person name="Lucas S."/>
            <person name="Magnuson J.K."/>
            <person name="Piumi F."/>
            <person name="Raudaskoski M."/>
            <person name="Salamov A."/>
            <person name="Schmutz J."/>
            <person name="Schwarze F.W.M.R."/>
            <person name="vanKuyk P.A."/>
            <person name="Horton J.S."/>
            <person name="Grigoriev I.V."/>
            <person name="Woesten H.A.B."/>
        </authorList>
    </citation>
    <scope>NUCLEOTIDE SEQUENCE [LARGE SCALE GENOMIC DNA]</scope>
    <source>
        <strain evidence="4">H4-8 / FGSC 9210</strain>
    </source>
</reference>
<feature type="compositionally biased region" description="Pro residues" evidence="1">
    <location>
        <begin position="168"/>
        <end position="179"/>
    </location>
</feature>
<dbReference type="Proteomes" id="UP000007431">
    <property type="component" value="Unassembled WGS sequence"/>
</dbReference>
<dbReference type="PANTHER" id="PTHR14379:SF3">
    <property type="entry name" value="MEIOSIS REGULATOR AND MRNA STABILITY FACTOR 1"/>
    <property type="match status" value="1"/>
</dbReference>
<feature type="domain" description="NYN" evidence="2">
    <location>
        <begin position="4"/>
        <end position="146"/>
    </location>
</feature>
<dbReference type="GO" id="GO:1905762">
    <property type="term" value="F:CCR4-NOT complex binding"/>
    <property type="evidence" value="ECO:0007669"/>
    <property type="project" value="TreeGrafter"/>
</dbReference>
<dbReference type="OrthoDB" id="549353at2759"/>
<organism evidence="4">
    <name type="scientific">Schizophyllum commune (strain H4-8 / FGSC 9210)</name>
    <name type="common">Split gill fungus</name>
    <dbReference type="NCBI Taxonomy" id="578458"/>
    <lineage>
        <taxon>Eukaryota</taxon>
        <taxon>Fungi</taxon>
        <taxon>Dikarya</taxon>
        <taxon>Basidiomycota</taxon>
        <taxon>Agaricomycotina</taxon>
        <taxon>Agaricomycetes</taxon>
        <taxon>Agaricomycetidae</taxon>
        <taxon>Agaricales</taxon>
        <taxon>Schizophyllaceae</taxon>
        <taxon>Schizophyllum</taxon>
    </lineage>
</organism>
<feature type="compositionally biased region" description="Low complexity" evidence="1">
    <location>
        <begin position="293"/>
        <end position="311"/>
    </location>
</feature>
<evidence type="ECO:0000256" key="1">
    <source>
        <dbReference type="SAM" id="MobiDB-lite"/>
    </source>
</evidence>
<dbReference type="GO" id="GO:0004540">
    <property type="term" value="F:RNA nuclease activity"/>
    <property type="evidence" value="ECO:0007669"/>
    <property type="project" value="InterPro"/>
</dbReference>
<dbReference type="InParanoid" id="D8PWG4"/>
<protein>
    <recommendedName>
        <fullName evidence="2">NYN domain-containing protein</fullName>
    </recommendedName>
</protein>
<dbReference type="VEuPathDB" id="FungiDB:SCHCODRAFT_02561875"/>
<dbReference type="InterPro" id="IPR024768">
    <property type="entry name" value="Marf1"/>
</dbReference>
<evidence type="ECO:0000313" key="4">
    <source>
        <dbReference type="Proteomes" id="UP000007431"/>
    </source>
</evidence>
<dbReference type="HOGENOM" id="CLU_019899_0_0_1"/>
<feature type="region of interest" description="Disordered" evidence="1">
    <location>
        <begin position="156"/>
        <end position="277"/>
    </location>
</feature>
<dbReference type="AlphaFoldDB" id="D8PWG4"/>
<name>D8PWG4_SCHCM</name>
<dbReference type="Gene3D" id="3.40.50.1010">
    <property type="entry name" value="5'-nuclease"/>
    <property type="match status" value="1"/>
</dbReference>
<accession>D8PWG4</accession>
<dbReference type="GeneID" id="9597368"/>
<dbReference type="RefSeq" id="XP_003035938.1">
    <property type="nucleotide sequence ID" value="XM_003035892.1"/>
</dbReference>
<feature type="compositionally biased region" description="Polar residues" evidence="1">
    <location>
        <begin position="262"/>
        <end position="277"/>
    </location>
</feature>
<evidence type="ECO:0000313" key="3">
    <source>
        <dbReference type="EMBL" id="EFJ01036.1"/>
    </source>
</evidence>
<evidence type="ECO:0000259" key="2">
    <source>
        <dbReference type="Pfam" id="PF01936"/>
    </source>
</evidence>
<dbReference type="GO" id="GO:0005777">
    <property type="term" value="C:peroxisome"/>
    <property type="evidence" value="ECO:0007669"/>
    <property type="project" value="InterPro"/>
</dbReference>
<sequence>MSFVGIFWDYENCQFMSGCSGFDVAKNIERVALAHGPIASFNAYLDLQQCAVPASMRSELQSTGVALVDCPHNGQKDVVDQMLQTDMLVFALDHPAPATIVLISGDRDFAYVASILRRRMYNVVLICHSTPGPHKSLLQQVSTHIDWNTQVLGLPGSSLDHLRRPSAQAPPPSRPPLPPASSNRTLTSSSTPIFGAANPQKLTKDELPPSATEPPFASEDVVTPVHTQRMSSPGQPGSSPTPNDARPLQDSEKAVDAAKLSSPPSAKPTVSSPHSSADVSVKFSPLIAALHDSNASTSVASSDSDATSASSGEKCLASPSAAGNDSSVADERASAAQSSSVSTIFSTSSVSTLSDAPTRQLVPAIAPSNSPAPENVFSCLVDVLRSLHLHGQTRPRRALVNVNLMAIDRHFYTKAGYERFGDYVGAAVAAGIVTVGGADTGENAWVALSSDYLNESAAEVHPSPMRTGTWDGQDTPLAKNSATPAATLLQPSPESLGASSRSPSDLSSPTISTPINTPSSPPSSETVKQFDILISVMLLLLEAGNVRPRPHEVSLRLLRANSQLYKQSGVKDIQAYCALAAAAGVLELGGEDTNAWVSLAPRYAALLRALPDVLDPDVPLHFGPLVQLLRAQIRAGYLRSNCSVIGGILRNRDPAVFKKAGVSDYAAYLLQASEAGLVTLGGGSKEGESTGQPSVTLADAWREQTSVCYA</sequence>
<feature type="compositionally biased region" description="Low complexity" evidence="1">
    <location>
        <begin position="231"/>
        <end position="242"/>
    </location>
</feature>
<dbReference type="PANTHER" id="PTHR14379">
    <property type="entry name" value="LIMKAIN B LKAP"/>
    <property type="match status" value="1"/>
</dbReference>
<feature type="compositionally biased region" description="Polar residues" evidence="1">
    <location>
        <begin position="478"/>
        <end position="493"/>
    </location>
</feature>
<feature type="compositionally biased region" description="Low complexity" evidence="1">
    <location>
        <begin position="495"/>
        <end position="524"/>
    </location>
</feature>
<gene>
    <name evidence="3" type="ORF">SCHCODRAFT_105540</name>
</gene>
<proteinExistence type="predicted"/>
<dbReference type="KEGG" id="scm:SCHCO_02561875"/>
<feature type="region of interest" description="Disordered" evidence="1">
    <location>
        <begin position="459"/>
        <end position="524"/>
    </location>
</feature>
<dbReference type="CDD" id="cd10910">
    <property type="entry name" value="PIN_limkain_b1_N_like"/>
    <property type="match status" value="1"/>
</dbReference>
<dbReference type="InterPro" id="IPR021139">
    <property type="entry name" value="NYN"/>
</dbReference>
<feature type="compositionally biased region" description="Polar residues" evidence="1">
    <location>
        <begin position="183"/>
        <end position="192"/>
    </location>
</feature>
<feature type="region of interest" description="Disordered" evidence="1">
    <location>
        <begin position="293"/>
        <end position="333"/>
    </location>
</feature>
<feature type="non-terminal residue" evidence="3">
    <location>
        <position position="710"/>
    </location>
</feature>